<organism evidence="1 2">
    <name type="scientific">Steccherinum ochraceum</name>
    <dbReference type="NCBI Taxonomy" id="92696"/>
    <lineage>
        <taxon>Eukaryota</taxon>
        <taxon>Fungi</taxon>
        <taxon>Dikarya</taxon>
        <taxon>Basidiomycota</taxon>
        <taxon>Agaricomycotina</taxon>
        <taxon>Agaricomycetes</taxon>
        <taxon>Polyporales</taxon>
        <taxon>Steccherinaceae</taxon>
        <taxon>Steccherinum</taxon>
    </lineage>
</organism>
<name>A0A4R0R3N1_9APHY</name>
<sequence length="120" mass="13311">MPDLYCGDAAGSSGARELERWRFLQGYTLQLQTSKCISLPAGVGLWRSRVETSDRARVCLLWARIGISAPPLYFERHTEPLWLSRVRLAVAYPTGPVDRIKTFALELDEGSIGNGCLVEG</sequence>
<keyword evidence="2" id="KW-1185">Reference proteome</keyword>
<evidence type="ECO:0000313" key="1">
    <source>
        <dbReference type="EMBL" id="TCD60493.1"/>
    </source>
</evidence>
<dbReference type="EMBL" id="RWJN01000589">
    <property type="protein sequence ID" value="TCD60493.1"/>
    <property type="molecule type" value="Genomic_DNA"/>
</dbReference>
<gene>
    <name evidence="1" type="ORF">EIP91_009968</name>
</gene>
<comment type="caution">
    <text evidence="1">The sequence shown here is derived from an EMBL/GenBank/DDBJ whole genome shotgun (WGS) entry which is preliminary data.</text>
</comment>
<protein>
    <submittedName>
        <fullName evidence="1">Uncharacterized protein</fullName>
    </submittedName>
</protein>
<dbReference type="Proteomes" id="UP000292702">
    <property type="component" value="Unassembled WGS sequence"/>
</dbReference>
<reference evidence="1 2" key="1">
    <citation type="submission" date="2018-11" db="EMBL/GenBank/DDBJ databases">
        <title>Genome assembly of Steccherinum ochraceum LE-BIN_3174, the white-rot fungus of the Steccherinaceae family (The Residual Polyporoid clade, Polyporales, Basidiomycota).</title>
        <authorList>
            <person name="Fedorova T.V."/>
            <person name="Glazunova O.A."/>
            <person name="Landesman E.O."/>
            <person name="Moiseenko K.V."/>
            <person name="Psurtseva N.V."/>
            <person name="Savinova O.S."/>
            <person name="Shakhova N.V."/>
            <person name="Tyazhelova T.V."/>
            <person name="Vasina D.V."/>
        </authorList>
    </citation>
    <scope>NUCLEOTIDE SEQUENCE [LARGE SCALE GENOMIC DNA]</scope>
    <source>
        <strain evidence="1 2">LE-BIN_3174</strain>
    </source>
</reference>
<evidence type="ECO:0000313" key="2">
    <source>
        <dbReference type="Proteomes" id="UP000292702"/>
    </source>
</evidence>
<accession>A0A4R0R3N1</accession>
<proteinExistence type="predicted"/>
<dbReference type="AlphaFoldDB" id="A0A4R0R3N1"/>